<evidence type="ECO:0000256" key="2">
    <source>
        <dbReference type="ARBA" id="ARBA00010790"/>
    </source>
</evidence>
<dbReference type="RefSeq" id="WP_210804960.1">
    <property type="nucleotide sequence ID" value="NZ_JAGQDG010000001.1"/>
</dbReference>
<dbReference type="Pfam" id="PF05199">
    <property type="entry name" value="GMC_oxred_C"/>
    <property type="match status" value="1"/>
</dbReference>
<dbReference type="InterPro" id="IPR051473">
    <property type="entry name" value="P2Ox-like"/>
</dbReference>
<evidence type="ECO:0000313" key="8">
    <source>
        <dbReference type="EMBL" id="MBQ0933722.1"/>
    </source>
</evidence>
<comment type="similarity">
    <text evidence="2">Belongs to the GMC oxidoreductase family.</text>
</comment>
<proteinExistence type="inferred from homology"/>
<dbReference type="Pfam" id="PF01266">
    <property type="entry name" value="DAO"/>
    <property type="match status" value="1"/>
</dbReference>
<dbReference type="PANTHER" id="PTHR42784">
    <property type="entry name" value="PYRANOSE 2-OXIDASE"/>
    <property type="match status" value="1"/>
</dbReference>
<evidence type="ECO:0000259" key="7">
    <source>
        <dbReference type="Pfam" id="PF05199"/>
    </source>
</evidence>
<dbReference type="Gene3D" id="3.50.50.60">
    <property type="entry name" value="FAD/NAD(P)-binding domain"/>
    <property type="match status" value="2"/>
</dbReference>
<keyword evidence="4" id="KW-0274">FAD</keyword>
<evidence type="ECO:0000256" key="5">
    <source>
        <dbReference type="ARBA" id="ARBA00023002"/>
    </source>
</evidence>
<comment type="cofactor">
    <cofactor evidence="1">
        <name>FAD</name>
        <dbReference type="ChEBI" id="CHEBI:57692"/>
    </cofactor>
</comment>
<organism evidence="8 9">
    <name type="scientific">Ideonella paludis</name>
    <dbReference type="NCBI Taxonomy" id="1233411"/>
    <lineage>
        <taxon>Bacteria</taxon>
        <taxon>Pseudomonadati</taxon>
        <taxon>Pseudomonadota</taxon>
        <taxon>Betaproteobacteria</taxon>
        <taxon>Burkholderiales</taxon>
        <taxon>Sphaerotilaceae</taxon>
        <taxon>Ideonella</taxon>
    </lineage>
</organism>
<keyword evidence="3" id="KW-0285">Flavoprotein</keyword>
<dbReference type="InterPro" id="IPR036188">
    <property type="entry name" value="FAD/NAD-bd_sf"/>
</dbReference>
<comment type="caution">
    <text evidence="8">The sequence shown here is derived from an EMBL/GenBank/DDBJ whole genome shotgun (WGS) entry which is preliminary data.</text>
</comment>
<keyword evidence="9" id="KW-1185">Reference proteome</keyword>
<dbReference type="InterPro" id="IPR007867">
    <property type="entry name" value="GMC_OxRtase_C"/>
</dbReference>
<dbReference type="EMBL" id="JAGQDG010000001">
    <property type="protein sequence ID" value="MBQ0933722.1"/>
    <property type="molecule type" value="Genomic_DNA"/>
</dbReference>
<evidence type="ECO:0000259" key="6">
    <source>
        <dbReference type="Pfam" id="PF01266"/>
    </source>
</evidence>
<dbReference type="InterPro" id="IPR006076">
    <property type="entry name" value="FAD-dep_OxRdtase"/>
</dbReference>
<sequence>MIEDFNQLGGAAALEADVCIVGGGAAGISLALALGEQGVQVLLLESGGLQPEAATQALYQGTVADPALHSPADTYRQRRWGGSTTLWGGRCVPFDDIDFEPRPYLPDTAWPLPHAELATHYAEATQLLEAGEPHYDATHPANAFMPPMFAGFESPQLSTDTLERFSCPTDMGRRYARRLALAPTVRVLTHANVTHLQLDRAGRAIESLTVQSLQRRRAAAKARVVVLATGGLEVPRLLLASKDVQPAGIGNHADLVGRRYMCHIAGNVGELTVTLPRAQVHHGYARSPLGAYTRRRLQVRPNVQCEMSLPNMVARLHFPKITDPAHCSGVLSGLFLARRFISYEYGKRLNDGEAHGATHLLRHLRNVLADPLDTTAFLAHWLRHRTLAERKFPSVILRNTSNRFSLEVHAEQIPRLDSRVSLGEGVDALGLRQLHIDWRYSPADIDGVARSLRVMGQALQQGGVGTFHFDPETLERDLTRYGAYGGHHIGTACMGADPAHSVVNADTQVHGVHNLFIASSAVFPSSSQANPTLLIVALALRLAQHIGQRGRAEGWA</sequence>
<evidence type="ECO:0000256" key="4">
    <source>
        <dbReference type="ARBA" id="ARBA00022827"/>
    </source>
</evidence>
<keyword evidence="5" id="KW-0560">Oxidoreductase</keyword>
<dbReference type="SUPFAM" id="SSF51905">
    <property type="entry name" value="FAD/NAD(P)-binding domain"/>
    <property type="match status" value="1"/>
</dbReference>
<feature type="domain" description="FAD dependent oxidoreductase" evidence="6">
    <location>
        <begin position="17"/>
        <end position="233"/>
    </location>
</feature>
<name>A0ABS5DRJ3_9BURK</name>
<evidence type="ECO:0000313" key="9">
    <source>
        <dbReference type="Proteomes" id="UP000672097"/>
    </source>
</evidence>
<dbReference type="PANTHER" id="PTHR42784:SF1">
    <property type="entry name" value="PYRANOSE 2-OXIDASE"/>
    <property type="match status" value="1"/>
</dbReference>
<gene>
    <name evidence="8" type="ORF">KAK11_00170</name>
</gene>
<evidence type="ECO:0000256" key="3">
    <source>
        <dbReference type="ARBA" id="ARBA00022630"/>
    </source>
</evidence>
<reference evidence="8 9" key="1">
    <citation type="submission" date="2021-04" db="EMBL/GenBank/DDBJ databases">
        <title>The genome sequence of type strain Ideonella paludis KCTC 32238.</title>
        <authorList>
            <person name="Liu Y."/>
        </authorList>
    </citation>
    <scope>NUCLEOTIDE SEQUENCE [LARGE SCALE GENOMIC DNA]</scope>
    <source>
        <strain evidence="8 9">KCTC 32238</strain>
    </source>
</reference>
<dbReference type="Proteomes" id="UP000672097">
    <property type="component" value="Unassembled WGS sequence"/>
</dbReference>
<feature type="domain" description="Glucose-methanol-choline oxidoreductase C-terminal" evidence="7">
    <location>
        <begin position="414"/>
        <end position="539"/>
    </location>
</feature>
<protein>
    <submittedName>
        <fullName evidence="8">GMC family oxidoreductase</fullName>
    </submittedName>
</protein>
<accession>A0ABS5DRJ3</accession>
<evidence type="ECO:0000256" key="1">
    <source>
        <dbReference type="ARBA" id="ARBA00001974"/>
    </source>
</evidence>